<dbReference type="Proteomes" id="UP000887566">
    <property type="component" value="Unplaced"/>
</dbReference>
<protein>
    <submittedName>
        <fullName evidence="3">ELMO domain-containing protein</fullName>
    </submittedName>
</protein>
<dbReference type="InterPro" id="IPR050868">
    <property type="entry name" value="ELMO_domain-containing"/>
</dbReference>
<organism evidence="2 3">
    <name type="scientific">Plectus sambesii</name>
    <dbReference type="NCBI Taxonomy" id="2011161"/>
    <lineage>
        <taxon>Eukaryota</taxon>
        <taxon>Metazoa</taxon>
        <taxon>Ecdysozoa</taxon>
        <taxon>Nematoda</taxon>
        <taxon>Chromadorea</taxon>
        <taxon>Plectida</taxon>
        <taxon>Plectina</taxon>
        <taxon>Plectoidea</taxon>
        <taxon>Plectidae</taxon>
        <taxon>Plectus</taxon>
    </lineage>
</organism>
<feature type="domain" description="ELMO" evidence="1">
    <location>
        <begin position="125"/>
        <end position="282"/>
    </location>
</feature>
<sequence>MAEQSWVESQATAATEWEEVEMTRMTTSGGKEEKNDDSAVHRASLVACSFESLWTRLTAFPLIDAKAAAREAIDQSRAAGRRRRRPTLLCFGSGASRQQLPPALADEQLLIVTMTKVPYNDSDSLHWELLYSVYKHMINDRSNQSRVPRIGAHWETIGFQGDDPATDLRGVGIFGLCQLLFLISEGLNSQMVAKLLDLSRDDRQNFPLSVVGLNFTKMIIDRLKQGKLNKLILKENSCITIVNGIYRGCFLIFYRMWVSRKCTILDFNAVSTEINDTVKRRPKYLLNMANLPEA</sequence>
<accession>A0A914XSK0</accession>
<dbReference type="PANTHER" id="PTHR12771">
    <property type="entry name" value="ENGULFMENT AND CELL MOTILITY"/>
    <property type="match status" value="1"/>
</dbReference>
<dbReference type="PROSITE" id="PS51335">
    <property type="entry name" value="ELMO"/>
    <property type="match status" value="1"/>
</dbReference>
<reference evidence="3" key="1">
    <citation type="submission" date="2022-11" db="UniProtKB">
        <authorList>
            <consortium name="WormBaseParasite"/>
        </authorList>
    </citation>
    <scope>IDENTIFICATION</scope>
</reference>
<dbReference type="WBParaSite" id="PSAMB.scaffold971size37829.g10200.t1">
    <property type="protein sequence ID" value="PSAMB.scaffold971size37829.g10200.t1"/>
    <property type="gene ID" value="PSAMB.scaffold971size37829.g10200"/>
</dbReference>
<dbReference type="Pfam" id="PF04727">
    <property type="entry name" value="ELMO_CED12"/>
    <property type="match status" value="1"/>
</dbReference>
<evidence type="ECO:0000259" key="1">
    <source>
        <dbReference type="PROSITE" id="PS51335"/>
    </source>
</evidence>
<evidence type="ECO:0000313" key="3">
    <source>
        <dbReference type="WBParaSite" id="PSAMB.scaffold971size37829.g10200.t1"/>
    </source>
</evidence>
<dbReference type="InterPro" id="IPR006816">
    <property type="entry name" value="ELMO_dom"/>
</dbReference>
<dbReference type="PANTHER" id="PTHR12771:SF2">
    <property type="entry name" value="ELMO DOMAIN-CONTAINING PROTEIN 3"/>
    <property type="match status" value="1"/>
</dbReference>
<proteinExistence type="predicted"/>
<keyword evidence="2" id="KW-1185">Reference proteome</keyword>
<dbReference type="AlphaFoldDB" id="A0A914XSK0"/>
<evidence type="ECO:0000313" key="2">
    <source>
        <dbReference type="Proteomes" id="UP000887566"/>
    </source>
</evidence>
<name>A0A914XSK0_9BILA</name>